<dbReference type="EMBL" id="NRRL01000099">
    <property type="protein sequence ID" value="MBK1670546.1"/>
    <property type="molecule type" value="Genomic_DNA"/>
</dbReference>
<dbReference type="Proteomes" id="UP001296873">
    <property type="component" value="Unassembled WGS sequence"/>
</dbReference>
<reference evidence="1 2" key="1">
    <citation type="journal article" date="2020" name="Microorganisms">
        <title>Osmotic Adaptation and Compatible Solute Biosynthesis of Phototrophic Bacteria as Revealed from Genome Analyses.</title>
        <authorList>
            <person name="Imhoff J.F."/>
            <person name="Rahn T."/>
            <person name="Kunzel S."/>
            <person name="Keller A."/>
            <person name="Neulinger S.C."/>
        </authorList>
    </citation>
    <scope>NUCLEOTIDE SEQUENCE [LARGE SCALE GENOMIC DNA]</scope>
    <source>
        <strain evidence="1 2">DSM 9895</strain>
    </source>
</reference>
<evidence type="ECO:0000313" key="1">
    <source>
        <dbReference type="EMBL" id="MBK1670546.1"/>
    </source>
</evidence>
<comment type="caution">
    <text evidence="1">The sequence shown here is derived from an EMBL/GenBank/DDBJ whole genome shotgun (WGS) entry which is preliminary data.</text>
</comment>
<dbReference type="RefSeq" id="WP_200342911.1">
    <property type="nucleotide sequence ID" value="NZ_NRRL01000099.1"/>
</dbReference>
<gene>
    <name evidence="1" type="ORF">CKO28_21220</name>
</gene>
<proteinExistence type="predicted"/>
<evidence type="ECO:0000313" key="2">
    <source>
        <dbReference type="Proteomes" id="UP001296873"/>
    </source>
</evidence>
<keyword evidence="2" id="KW-1185">Reference proteome</keyword>
<sequence>MIHARRDEANWSCYVLADLPEDRRERVADLLEDHVRRILGWLEHSPGCALLIPDVAERSTRSTPLASGR</sequence>
<accession>A0ABS1DJ71</accession>
<organism evidence="1 2">
    <name type="scientific">Rhodovibrio sodomensis</name>
    <dbReference type="NCBI Taxonomy" id="1088"/>
    <lineage>
        <taxon>Bacteria</taxon>
        <taxon>Pseudomonadati</taxon>
        <taxon>Pseudomonadota</taxon>
        <taxon>Alphaproteobacteria</taxon>
        <taxon>Rhodospirillales</taxon>
        <taxon>Rhodovibrionaceae</taxon>
        <taxon>Rhodovibrio</taxon>
    </lineage>
</organism>
<protein>
    <submittedName>
        <fullName evidence="1">Uncharacterized protein</fullName>
    </submittedName>
</protein>
<name>A0ABS1DJ71_9PROT</name>